<gene>
    <name evidence="2" type="ORF">EVAR_101956_1</name>
</gene>
<evidence type="ECO:0000256" key="1">
    <source>
        <dbReference type="SAM" id="MobiDB-lite"/>
    </source>
</evidence>
<comment type="caution">
    <text evidence="2">The sequence shown here is derived from an EMBL/GenBank/DDBJ whole genome shotgun (WGS) entry which is preliminary data.</text>
</comment>
<reference evidence="2 3" key="1">
    <citation type="journal article" date="2019" name="Commun. Biol.">
        <title>The bagworm genome reveals a unique fibroin gene that provides high tensile strength.</title>
        <authorList>
            <person name="Kono N."/>
            <person name="Nakamura H."/>
            <person name="Ohtoshi R."/>
            <person name="Tomita M."/>
            <person name="Numata K."/>
            <person name="Arakawa K."/>
        </authorList>
    </citation>
    <scope>NUCLEOTIDE SEQUENCE [LARGE SCALE GENOMIC DNA]</scope>
</reference>
<feature type="region of interest" description="Disordered" evidence="1">
    <location>
        <begin position="1"/>
        <end position="23"/>
    </location>
</feature>
<keyword evidence="3" id="KW-1185">Reference proteome</keyword>
<evidence type="ECO:0000313" key="2">
    <source>
        <dbReference type="EMBL" id="GBP16934.1"/>
    </source>
</evidence>
<sequence>MKASQWRKMGTRVEKKEGSQSTEPAYHITRRQFRAAELRALYYTTLAFQRGQRSTVRSTVKDRANKRGKVGKGGPSKSYVDQMGGISKSRWKNTTTPLTASMISLNTKQTPAKSTLIDKSKLRYVRNVHSKGVLCVDGTKRRYTASKKASTPFELGASVGRAGALRATARHNNINHRPLSRSREFV</sequence>
<dbReference type="EMBL" id="BGZK01000083">
    <property type="protein sequence ID" value="GBP16934.1"/>
    <property type="molecule type" value="Genomic_DNA"/>
</dbReference>
<dbReference type="Proteomes" id="UP000299102">
    <property type="component" value="Unassembled WGS sequence"/>
</dbReference>
<organism evidence="2 3">
    <name type="scientific">Eumeta variegata</name>
    <name type="common">Bagworm moth</name>
    <name type="synonym">Eumeta japonica</name>
    <dbReference type="NCBI Taxonomy" id="151549"/>
    <lineage>
        <taxon>Eukaryota</taxon>
        <taxon>Metazoa</taxon>
        <taxon>Ecdysozoa</taxon>
        <taxon>Arthropoda</taxon>
        <taxon>Hexapoda</taxon>
        <taxon>Insecta</taxon>
        <taxon>Pterygota</taxon>
        <taxon>Neoptera</taxon>
        <taxon>Endopterygota</taxon>
        <taxon>Lepidoptera</taxon>
        <taxon>Glossata</taxon>
        <taxon>Ditrysia</taxon>
        <taxon>Tineoidea</taxon>
        <taxon>Psychidae</taxon>
        <taxon>Oiketicinae</taxon>
        <taxon>Eumeta</taxon>
    </lineage>
</organism>
<name>A0A4C1TSQ1_EUMVA</name>
<protein>
    <submittedName>
        <fullName evidence="2">Uncharacterized protein</fullName>
    </submittedName>
</protein>
<evidence type="ECO:0000313" key="3">
    <source>
        <dbReference type="Proteomes" id="UP000299102"/>
    </source>
</evidence>
<feature type="region of interest" description="Disordered" evidence="1">
    <location>
        <begin position="61"/>
        <end position="83"/>
    </location>
</feature>
<dbReference type="AlphaFoldDB" id="A0A4C1TSQ1"/>
<accession>A0A4C1TSQ1</accession>
<proteinExistence type="predicted"/>